<dbReference type="PANTHER" id="PTHR43312:SF1">
    <property type="entry name" value="NADP-DEPENDENT OXIDOREDUCTASE DOMAIN-CONTAINING PROTEIN"/>
    <property type="match status" value="1"/>
</dbReference>
<dbReference type="Gene3D" id="3.20.20.100">
    <property type="entry name" value="NADP-dependent oxidoreductase domain"/>
    <property type="match status" value="1"/>
</dbReference>
<evidence type="ECO:0000313" key="2">
    <source>
        <dbReference type="EMBL" id="AQQ00542.1"/>
    </source>
</evidence>
<dbReference type="KEGG" id="paln:B0W48_12460"/>
<evidence type="ECO:0000313" key="3">
    <source>
        <dbReference type="Proteomes" id="UP000188243"/>
    </source>
</evidence>
<dbReference type="InterPro" id="IPR023210">
    <property type="entry name" value="NADP_OxRdtase_dom"/>
</dbReference>
<sequence>MKLALGTAQFGLNYGISNDQGQVNVDEIKQMLTLAKESCITTLDTALAYGNSEKNIGTSGFSNHFSVITKISASSHLSIEEQVQLSLSNLQRDELDAVLFHDFDPLLNNAGKNHFKQLEALKDTGIIKRIGVSVYTPEQLSLLSDMYNLDIVQAPLNWLDQRFIQPEVTNLLIKKNIKLHARSIFLQGLLLQPEIQKRAYFSQFGHLFSKYNAIIEELECDYLTFAMAIVAQKAPHIESAVIGCCSKNQLTQLIQRYADAKNLKLPSDDVLNSLATSELALINPSLWVS</sequence>
<dbReference type="SUPFAM" id="SSF51430">
    <property type="entry name" value="NAD(P)-linked oxidoreductase"/>
    <property type="match status" value="1"/>
</dbReference>
<name>A0A1Q2GZI4_9GAMM</name>
<feature type="domain" description="NADP-dependent oxidoreductase" evidence="1">
    <location>
        <begin position="2"/>
        <end position="256"/>
    </location>
</feature>
<dbReference type="AlphaFoldDB" id="A0A1Q2GZI4"/>
<dbReference type="Pfam" id="PF00248">
    <property type="entry name" value="Aldo_ket_red"/>
    <property type="match status" value="1"/>
</dbReference>
<dbReference type="EMBL" id="CP019628">
    <property type="protein sequence ID" value="AQQ00542.1"/>
    <property type="molecule type" value="Genomic_DNA"/>
</dbReference>
<dbReference type="InterPro" id="IPR053135">
    <property type="entry name" value="AKR2_Oxidoreductase"/>
</dbReference>
<reference evidence="2 3" key="1">
    <citation type="submission" date="2017-02" db="EMBL/GenBank/DDBJ databases">
        <title>Complete genome sequence of the cold-active Pseudoalteromonas aliena strain EH1 isolated from Arctic seawater.</title>
        <authorList>
            <person name="Kim E."/>
            <person name="Heo E."/>
            <person name="Kim H."/>
            <person name="Kim D."/>
        </authorList>
    </citation>
    <scope>NUCLEOTIDE SEQUENCE [LARGE SCALE GENOMIC DNA]</scope>
    <source>
        <strain evidence="2 3">EH1</strain>
    </source>
</reference>
<proteinExistence type="predicted"/>
<dbReference type="CDD" id="cd19097">
    <property type="entry name" value="AKR_unchar"/>
    <property type="match status" value="1"/>
</dbReference>
<evidence type="ECO:0000259" key="1">
    <source>
        <dbReference type="Pfam" id="PF00248"/>
    </source>
</evidence>
<gene>
    <name evidence="2" type="ORF">B0W48_12460</name>
</gene>
<dbReference type="PANTHER" id="PTHR43312">
    <property type="entry name" value="D-THREO-ALDOSE 1-DEHYDROGENASE"/>
    <property type="match status" value="1"/>
</dbReference>
<protein>
    <submittedName>
        <fullName evidence="2">Aldo/keto reductase</fullName>
    </submittedName>
</protein>
<dbReference type="RefSeq" id="WP_077537230.1">
    <property type="nucleotide sequence ID" value="NZ_CANLYY010000061.1"/>
</dbReference>
<accession>A0A1Q2GZI4</accession>
<dbReference type="InterPro" id="IPR036812">
    <property type="entry name" value="NAD(P)_OxRdtase_dom_sf"/>
</dbReference>
<organism evidence="2 3">
    <name type="scientific">Pseudoalteromonas aliena</name>
    <dbReference type="NCBI Taxonomy" id="247523"/>
    <lineage>
        <taxon>Bacteria</taxon>
        <taxon>Pseudomonadati</taxon>
        <taxon>Pseudomonadota</taxon>
        <taxon>Gammaproteobacteria</taxon>
        <taxon>Alteromonadales</taxon>
        <taxon>Pseudoalteromonadaceae</taxon>
        <taxon>Pseudoalteromonas</taxon>
    </lineage>
</organism>
<dbReference type="Proteomes" id="UP000188243">
    <property type="component" value="Chromosome"/>
</dbReference>
<dbReference type="STRING" id="247523.B0W48_12460"/>